<keyword evidence="3" id="KW-1003">Cell membrane</keyword>
<feature type="transmembrane region" description="Helical" evidence="7">
    <location>
        <begin position="92"/>
        <end position="118"/>
    </location>
</feature>
<dbReference type="InterPro" id="IPR035906">
    <property type="entry name" value="MetI-like_sf"/>
</dbReference>
<feature type="transmembrane region" description="Helical" evidence="7">
    <location>
        <begin position="251"/>
        <end position="278"/>
    </location>
</feature>
<name>A0A090DDQ1_MESPL</name>
<keyword evidence="5 7" id="KW-1133">Transmembrane helix</keyword>
<feature type="domain" description="ABC transmembrane type-1" evidence="8">
    <location>
        <begin position="94"/>
        <end position="278"/>
    </location>
</feature>
<evidence type="ECO:0000256" key="5">
    <source>
        <dbReference type="ARBA" id="ARBA00022989"/>
    </source>
</evidence>
<evidence type="ECO:0000256" key="7">
    <source>
        <dbReference type="RuleBase" id="RU363032"/>
    </source>
</evidence>
<dbReference type="InterPro" id="IPR000515">
    <property type="entry name" value="MetI-like"/>
</dbReference>
<dbReference type="SUPFAM" id="SSF161098">
    <property type="entry name" value="MetI-like"/>
    <property type="match status" value="1"/>
</dbReference>
<dbReference type="Gene3D" id="1.10.3720.10">
    <property type="entry name" value="MetI-like"/>
    <property type="match status" value="1"/>
</dbReference>
<keyword evidence="2 7" id="KW-0813">Transport</keyword>
<dbReference type="InterPro" id="IPR050366">
    <property type="entry name" value="BP-dependent_transpt_permease"/>
</dbReference>
<evidence type="ECO:0000256" key="3">
    <source>
        <dbReference type="ARBA" id="ARBA00022475"/>
    </source>
</evidence>
<feature type="transmembrane region" description="Helical" evidence="7">
    <location>
        <begin position="30"/>
        <end position="52"/>
    </location>
</feature>
<keyword evidence="4 7" id="KW-0812">Transmembrane</keyword>
<proteinExistence type="inferred from homology"/>
<evidence type="ECO:0000313" key="9">
    <source>
        <dbReference type="EMBL" id="CDX11484.1"/>
    </source>
</evidence>
<feature type="transmembrane region" description="Helical" evidence="7">
    <location>
        <begin position="138"/>
        <end position="161"/>
    </location>
</feature>
<organism evidence="9 10">
    <name type="scientific">Mesorhizobium plurifarium</name>
    <dbReference type="NCBI Taxonomy" id="69974"/>
    <lineage>
        <taxon>Bacteria</taxon>
        <taxon>Pseudomonadati</taxon>
        <taxon>Pseudomonadota</taxon>
        <taxon>Alphaproteobacteria</taxon>
        <taxon>Hyphomicrobiales</taxon>
        <taxon>Phyllobacteriaceae</taxon>
        <taxon>Mesorhizobium</taxon>
    </lineage>
</organism>
<evidence type="ECO:0000259" key="8">
    <source>
        <dbReference type="PROSITE" id="PS50928"/>
    </source>
</evidence>
<gene>
    <name evidence="9" type="primary">yliD</name>
    <name evidence="9" type="ORF">MPL3356_100026</name>
</gene>
<evidence type="ECO:0000313" key="10">
    <source>
        <dbReference type="Proteomes" id="UP000045285"/>
    </source>
</evidence>
<evidence type="ECO:0000256" key="4">
    <source>
        <dbReference type="ARBA" id="ARBA00022692"/>
    </source>
</evidence>
<keyword evidence="10" id="KW-1185">Reference proteome</keyword>
<comment type="subcellular location">
    <subcellularLocation>
        <location evidence="1 7">Cell membrane</location>
        <topology evidence="1 7">Multi-pass membrane protein</topology>
    </subcellularLocation>
</comment>
<comment type="similarity">
    <text evidence="7">Belongs to the binding-protein-dependent transport system permease family.</text>
</comment>
<dbReference type="GO" id="GO:0005886">
    <property type="term" value="C:plasma membrane"/>
    <property type="evidence" value="ECO:0007669"/>
    <property type="project" value="UniProtKB-SubCell"/>
</dbReference>
<dbReference type="AlphaFoldDB" id="A0A090DDQ1"/>
<dbReference type="PANTHER" id="PTHR43386">
    <property type="entry name" value="OLIGOPEPTIDE TRANSPORT SYSTEM PERMEASE PROTEIN APPC"/>
    <property type="match status" value="1"/>
</dbReference>
<sequence>MTLHFASVEYASAGRFRLSELPRLARRHPLILVGGGLLALLVVLALAAPIYAGDPLQMDPFKRLQPPSAELWFGTDNLGRDVFARTVFGARISLFVGLTVAVGTALGGLLIGVIAGYLRGFDNIVMRAMDGLMSIPTVLLAIALISLTGPGTGILIVAIVIPELPGITRLVRSVVLSVRERPYVEAALCGGARLPRVLWRHILPSTIPPLMVQSANICAGAILTEAALSFLGVGVPPEIPSWGNMISSSRLYLAIAPMTVFAPAICLAVTVLAVNLLGDGLRDMFDPRSKRRR</sequence>
<evidence type="ECO:0000256" key="6">
    <source>
        <dbReference type="ARBA" id="ARBA00023136"/>
    </source>
</evidence>
<reference evidence="10" key="1">
    <citation type="submission" date="2014-08" db="EMBL/GenBank/DDBJ databases">
        <authorList>
            <person name="Moulin L."/>
        </authorList>
    </citation>
    <scope>NUCLEOTIDE SEQUENCE [LARGE SCALE GENOMIC DNA]</scope>
</reference>
<dbReference type="GO" id="GO:0055085">
    <property type="term" value="P:transmembrane transport"/>
    <property type="evidence" value="ECO:0007669"/>
    <property type="project" value="InterPro"/>
</dbReference>
<evidence type="ECO:0000256" key="2">
    <source>
        <dbReference type="ARBA" id="ARBA00022448"/>
    </source>
</evidence>
<dbReference type="PROSITE" id="PS50928">
    <property type="entry name" value="ABC_TM1"/>
    <property type="match status" value="1"/>
</dbReference>
<dbReference type="Pfam" id="PF00528">
    <property type="entry name" value="BPD_transp_1"/>
    <property type="match status" value="1"/>
</dbReference>
<evidence type="ECO:0000256" key="1">
    <source>
        <dbReference type="ARBA" id="ARBA00004651"/>
    </source>
</evidence>
<dbReference type="PANTHER" id="PTHR43386:SF6">
    <property type="entry name" value="ABC TRANSPORTER PERMEASE PROTEIN"/>
    <property type="match status" value="1"/>
</dbReference>
<dbReference type="Proteomes" id="UP000045285">
    <property type="component" value="Unassembled WGS sequence"/>
</dbReference>
<dbReference type="CDD" id="cd06261">
    <property type="entry name" value="TM_PBP2"/>
    <property type="match status" value="1"/>
</dbReference>
<dbReference type="EMBL" id="CCMZ01000002">
    <property type="protein sequence ID" value="CDX11484.1"/>
    <property type="molecule type" value="Genomic_DNA"/>
</dbReference>
<keyword evidence="6 7" id="KW-0472">Membrane</keyword>
<accession>A0A090DDQ1</accession>
<protein>
    <submittedName>
        <fullName evidence="9">Putative peptide transporter permease subunit: membrane component of ABC superfamily</fullName>
    </submittedName>
</protein>